<feature type="repeat" description="WD" evidence="1">
    <location>
        <begin position="550"/>
        <end position="581"/>
    </location>
</feature>
<proteinExistence type="predicted"/>
<dbReference type="InterPro" id="IPR015943">
    <property type="entry name" value="WD40/YVTN_repeat-like_dom_sf"/>
</dbReference>
<evidence type="ECO:0000313" key="3">
    <source>
        <dbReference type="Proteomes" id="UP000736164"/>
    </source>
</evidence>
<dbReference type="InterPro" id="IPR001680">
    <property type="entry name" value="WD40_rpt"/>
</dbReference>
<dbReference type="Pfam" id="PF00400">
    <property type="entry name" value="WD40"/>
    <property type="match status" value="3"/>
</dbReference>
<accession>A0A8J7TDY2</accession>
<dbReference type="AlphaFoldDB" id="A0A8J7TDY2"/>
<reference evidence="2" key="1">
    <citation type="journal article" date="2021" name="Cell">
        <title>Tracing the genetic footprints of vertebrate landing in non-teleost ray-finned fishes.</title>
        <authorList>
            <person name="Bi X."/>
            <person name="Wang K."/>
            <person name="Yang L."/>
            <person name="Pan H."/>
            <person name="Jiang H."/>
            <person name="Wei Q."/>
            <person name="Fang M."/>
            <person name="Yu H."/>
            <person name="Zhu C."/>
            <person name="Cai Y."/>
            <person name="He Y."/>
            <person name="Gan X."/>
            <person name="Zeng H."/>
            <person name="Yu D."/>
            <person name="Zhu Y."/>
            <person name="Jiang H."/>
            <person name="Qiu Q."/>
            <person name="Yang H."/>
            <person name="Zhang Y.E."/>
            <person name="Wang W."/>
            <person name="Zhu M."/>
            <person name="He S."/>
            <person name="Zhang G."/>
        </authorList>
    </citation>
    <scope>NUCLEOTIDE SEQUENCE</scope>
    <source>
        <strain evidence="2">Allg_001</strain>
    </source>
</reference>
<dbReference type="EMBL" id="JAAWVO010051054">
    <property type="protein sequence ID" value="MBN3320242.1"/>
    <property type="molecule type" value="Genomic_DNA"/>
</dbReference>
<name>A0A8J7TDY2_ATRSP</name>
<dbReference type="Gene3D" id="2.130.10.10">
    <property type="entry name" value="YVTN repeat-like/Quinoprotein amine dehydrogenase"/>
    <property type="match status" value="3"/>
</dbReference>
<dbReference type="PANTHER" id="PTHR44525">
    <property type="entry name" value="WD REPEAT-CONTAINING PROTEIN 27"/>
    <property type="match status" value="1"/>
</dbReference>
<feature type="non-terminal residue" evidence="2">
    <location>
        <position position="712"/>
    </location>
</feature>
<dbReference type="SUPFAM" id="SSF50978">
    <property type="entry name" value="WD40 repeat-like"/>
    <property type="match status" value="1"/>
</dbReference>
<dbReference type="PROSITE" id="PS50294">
    <property type="entry name" value="WD_REPEATS_REGION"/>
    <property type="match status" value="1"/>
</dbReference>
<sequence>MDGLHSACVSEDCVRGVLEERFSVSCKAPVSHIQVDCCSSLCAFPLQGNELCIQSIADPSLQPLQLKGHHHSISAVTFGNRQKPLLICSASEDYVIVWDVERCRKKTEEGLIAMGTIIGTLIGNVSHLSICPRDEKVAACTGAKIYILNIKPDLIRSHKLSKAWPDLLSISQQEEVLSVFEGHLAAVTAAVFPSWNADIIVSISEDRTFKVWNLSNEELIHQSAVLSGSSLLSVFLSEMNKQLITGSADGQVWVFSLLSEHKYRLVTRVDLQKTEQRYLKNNQKVHHEVNFFTGTSIKDSLEKNNKVETVNPVLRIAPFMPVLDTRGNADSFCSRSGSCFWIGSSDGVYLINLATSELCTVMHFKDYPGLTIAMAGSWAIQQGNQTNARHFLSCAMTVWYNGVFFPIFRRPLLPDSLLSSDVLRKDASKPQKKSAVKNCVKDQPVVFHSKVKSSGYTAPGRRTMFSPKTNTQKKNHQLSKSSKKNEVLFKDYPADCPAPSILQTHLNATAKPTPVCSLQFSGDGKQVVCGLSDTSILLYNSTLSGAPAVYTGHDGAVRCVGWSHCNQWLLSASEDRTLRIWPVGITQPALTLLYKALHGLAPQYLSELLSSYSPPRNLRSSNSGLLSVPQARLHSMGDRAFSCYAPKLWNSIPKDTRESPSLVLLFKPSLLLYSVPPSTVSSYCVFSLCISGIFVCCWSVKHFEKPLLKALY</sequence>
<gene>
    <name evidence="2" type="primary">Wdr27</name>
    <name evidence="2" type="ORF">GTO95_0016770</name>
</gene>
<dbReference type="PANTHER" id="PTHR44525:SF1">
    <property type="entry name" value="WD REPEAT-CONTAINING PROTEIN 27"/>
    <property type="match status" value="1"/>
</dbReference>
<dbReference type="Proteomes" id="UP000736164">
    <property type="component" value="Unassembled WGS sequence"/>
</dbReference>
<feature type="non-terminal residue" evidence="2">
    <location>
        <position position="1"/>
    </location>
</feature>
<dbReference type="PROSITE" id="PS50082">
    <property type="entry name" value="WD_REPEATS_2"/>
    <property type="match status" value="3"/>
</dbReference>
<organism evidence="2 3">
    <name type="scientific">Atractosteus spatula</name>
    <name type="common">Alligator gar</name>
    <name type="synonym">Lepisosteus spatula</name>
    <dbReference type="NCBI Taxonomy" id="7917"/>
    <lineage>
        <taxon>Eukaryota</taxon>
        <taxon>Metazoa</taxon>
        <taxon>Chordata</taxon>
        <taxon>Craniata</taxon>
        <taxon>Vertebrata</taxon>
        <taxon>Euteleostomi</taxon>
        <taxon>Actinopterygii</taxon>
        <taxon>Neopterygii</taxon>
        <taxon>Holostei</taxon>
        <taxon>Semionotiformes</taxon>
        <taxon>Lepisosteidae</taxon>
        <taxon>Atractosteus</taxon>
    </lineage>
</organism>
<feature type="repeat" description="WD" evidence="1">
    <location>
        <begin position="180"/>
        <end position="222"/>
    </location>
</feature>
<evidence type="ECO:0000313" key="2">
    <source>
        <dbReference type="EMBL" id="MBN3320242.1"/>
    </source>
</evidence>
<feature type="repeat" description="WD" evidence="1">
    <location>
        <begin position="66"/>
        <end position="101"/>
    </location>
</feature>
<protein>
    <submittedName>
        <fullName evidence="2">WDR27 protein</fullName>
    </submittedName>
</protein>
<dbReference type="InterPro" id="IPR042411">
    <property type="entry name" value="WDR27"/>
</dbReference>
<dbReference type="SMART" id="SM00320">
    <property type="entry name" value="WD40"/>
    <property type="match status" value="5"/>
</dbReference>
<comment type="caution">
    <text evidence="2">The sequence shown here is derived from an EMBL/GenBank/DDBJ whole genome shotgun (WGS) entry which is preliminary data.</text>
</comment>
<evidence type="ECO:0000256" key="1">
    <source>
        <dbReference type="PROSITE-ProRule" id="PRU00221"/>
    </source>
</evidence>
<dbReference type="InterPro" id="IPR036322">
    <property type="entry name" value="WD40_repeat_dom_sf"/>
</dbReference>
<keyword evidence="1" id="KW-0853">WD repeat</keyword>
<keyword evidence="3" id="KW-1185">Reference proteome</keyword>